<dbReference type="Pfam" id="PF24159">
    <property type="entry name" value="FAKV_Clamp"/>
    <property type="match status" value="1"/>
</dbReference>
<sequence length="348" mass="39517">MAFTYWDKEKRMTLKQMIQQVTINEQENELTHYVFTTPMSMPTFGKPMLGYVPLNEVATSKFFSNVNDFDRDNQLAMAHFQDTTITRAYNLTNSIKPGDTSLPDAEVAALKWFWKFFTSINLVRQPPMDNVLYWACQFLSSGTSFLPLEKDVEIVFSGFKGSHTCMFASLRRMNLSPILCPYYENMTNFKTTTEIREYVDANEELKALITYLCLCTIVGLCDTFVETRNMDTGEYVWKVSNVVSDNHVPAQNIEKFCYTVQNAKYMIQLVHVLLFPLTDNKYADLPNYVAVITQGAINQSLPRNAVNNNEGSDSDTTTDTATNTSGIVSGGTDTVASLYPDEFKYVQS</sequence>
<feature type="region of interest" description="Disordered" evidence="1">
    <location>
        <begin position="302"/>
        <end position="328"/>
    </location>
</feature>
<organismHost>
    <name type="scientific">Aedes pseudoscutellaris</name>
    <name type="common">Mosquito</name>
    <name type="synonym">Stegomyia pseudoscutellaris</name>
    <dbReference type="NCBI Taxonomy" id="316597"/>
</organismHost>
<feature type="compositionally biased region" description="Polar residues" evidence="1">
    <location>
        <begin position="302"/>
        <end position="311"/>
    </location>
</feature>
<proteinExistence type="predicted"/>
<dbReference type="EMBL" id="LC496854">
    <property type="protein sequence ID" value="BBN21022.1"/>
    <property type="molecule type" value="Genomic_RNA"/>
</dbReference>
<organism evidence="2">
    <name type="scientific">Aedes pseudoscutellaris reovirus</name>
    <name type="common">ApRV</name>
    <dbReference type="NCBI Taxonomy" id="341721"/>
    <lineage>
        <taxon>Viruses</taxon>
        <taxon>Riboviria</taxon>
        <taxon>Orthornavirae</taxon>
        <taxon>Duplornaviricota</taxon>
        <taxon>Resentoviricetes</taxon>
        <taxon>Reovirales</taxon>
        <taxon>Spinareoviridae</taxon>
        <taxon>Dinovernavirus</taxon>
    </lineage>
</organism>
<evidence type="ECO:0000256" key="1">
    <source>
        <dbReference type="SAM" id="MobiDB-lite"/>
    </source>
</evidence>
<protein>
    <submittedName>
        <fullName evidence="2">VP7</fullName>
    </submittedName>
</protein>
<feature type="compositionally biased region" description="Low complexity" evidence="1">
    <location>
        <begin position="314"/>
        <end position="325"/>
    </location>
</feature>
<name>A0A679E203_APRV</name>
<accession>A0A679E203</accession>
<evidence type="ECO:0000313" key="2">
    <source>
        <dbReference type="EMBL" id="BBN21022.1"/>
    </source>
</evidence>
<dbReference type="InterPro" id="IPR057040">
    <property type="entry name" value="FAKV_Clamp"/>
</dbReference>
<reference evidence="2" key="1">
    <citation type="journal article" date="2020" name="Viruses">
        <title>Entomological Assessment of the Status and Risk of Mosquito-borne Arboviral Transmission in Ghana.</title>
        <authorList>
            <person name="Amoa-Bosompem M."/>
            <person name="Kobayashi D."/>
            <person name="Murota K."/>
            <person name="Faizah A.N."/>
            <person name="Itokawa K."/>
            <person name="Fujita R."/>
            <person name="Osei J.H.N."/>
            <person name="Agbosu E."/>
            <person name="Pratt D."/>
            <person name="Kimura S."/>
            <person name="Kwofie K.D."/>
            <person name="Ohashi M."/>
            <person name="Bonney J.H.K."/>
            <person name="Dadzie S."/>
            <person name="Sasaki T."/>
            <person name="Ohta N."/>
            <person name="Isawa H."/>
            <person name="Sawabe K."/>
            <person name="Iwanaga S."/>
        </authorList>
    </citation>
    <scope>NUCLEOTIDE SEQUENCE</scope>
    <source>
        <strain evidence="2">15AC18</strain>
    </source>
</reference>